<keyword evidence="9" id="KW-0413">Isomerase</keyword>
<keyword evidence="6" id="KW-0418">Kinase</keyword>
<sequence length="273" mass="30322">MGVYDSTEDFEYVCIDPSCDIQQQVIGFEDCLLLDKITDWIDSAPTVIESVRKLNNPQVCSVDSQLACNDEGAGTDRWDLQQAFITAGVDVPVMNLIESDQQDIPSLQYPQILKTRLACGTVASHHMAVVSTMEELQTFRQDHAEDAVCAQDFVPHGGIIYKVFAIGSEEVRVDIRPSLGDDAIGKKFDSQNMKEVVVKETPSTDSANINMEKVKDIAGRVDKKLGLGLFGLDIIIGSNDRKYYVVDVNYYPTFKGVNGLSELMRDLLLKKMN</sequence>
<organism evidence="12 13">
    <name type="scientific">Perkinsus chesapeaki</name>
    <name type="common">Clam parasite</name>
    <name type="synonym">Perkinsus andrewsi</name>
    <dbReference type="NCBI Taxonomy" id="330153"/>
    <lineage>
        <taxon>Eukaryota</taxon>
        <taxon>Sar</taxon>
        <taxon>Alveolata</taxon>
        <taxon>Perkinsozoa</taxon>
        <taxon>Perkinsea</taxon>
        <taxon>Perkinsida</taxon>
        <taxon>Perkinsidae</taxon>
        <taxon>Perkinsus</taxon>
    </lineage>
</organism>
<dbReference type="PANTHER" id="PTHR14217">
    <property type="entry name" value="INOSITOL-TETRAKISPHOSPHATE 1-KINASE"/>
    <property type="match status" value="1"/>
</dbReference>
<dbReference type="InterPro" id="IPR008656">
    <property type="entry name" value="Inositol_tetrakis-P_1-kinase"/>
</dbReference>
<dbReference type="GO" id="GO:0052725">
    <property type="term" value="F:inositol-1,3,4-trisphosphate 6-kinase activity"/>
    <property type="evidence" value="ECO:0007669"/>
    <property type="project" value="InterPro"/>
</dbReference>
<evidence type="ECO:0000256" key="9">
    <source>
        <dbReference type="ARBA" id="ARBA00023235"/>
    </source>
</evidence>
<keyword evidence="8" id="KW-0460">Magnesium</keyword>
<keyword evidence="5 10" id="KW-0547">Nucleotide-binding</keyword>
<accession>A0A7J6LDI2</accession>
<dbReference type="AlphaFoldDB" id="A0A7J6LDI2"/>
<dbReference type="Gene3D" id="3.30.470.20">
    <property type="entry name" value="ATP-grasp fold, B domain"/>
    <property type="match status" value="1"/>
</dbReference>
<dbReference type="GO" id="GO:0032957">
    <property type="term" value="P:inositol trisphosphate metabolic process"/>
    <property type="evidence" value="ECO:0007669"/>
    <property type="project" value="InterPro"/>
</dbReference>
<evidence type="ECO:0000256" key="6">
    <source>
        <dbReference type="ARBA" id="ARBA00022777"/>
    </source>
</evidence>
<evidence type="ECO:0000313" key="13">
    <source>
        <dbReference type="Proteomes" id="UP000591131"/>
    </source>
</evidence>
<dbReference type="InterPro" id="IPR011761">
    <property type="entry name" value="ATP-grasp"/>
</dbReference>
<keyword evidence="4" id="KW-0479">Metal-binding</keyword>
<evidence type="ECO:0000256" key="1">
    <source>
        <dbReference type="ARBA" id="ARBA00001946"/>
    </source>
</evidence>
<dbReference type="Pfam" id="PF05770">
    <property type="entry name" value="Ins134_P3_kin"/>
    <property type="match status" value="1"/>
</dbReference>
<gene>
    <name evidence="12" type="ORF">FOL47_008627</name>
</gene>
<dbReference type="InterPro" id="IPR040464">
    <property type="entry name" value="InsP(3)kin_ATP-grasp"/>
</dbReference>
<comment type="cofactor">
    <cofactor evidence="1">
        <name>Mg(2+)</name>
        <dbReference type="ChEBI" id="CHEBI:18420"/>
    </cofactor>
</comment>
<dbReference type="PANTHER" id="PTHR14217:SF1">
    <property type="entry name" value="INOSITOL-TETRAKISPHOSPHATE 1-KINASE"/>
    <property type="match status" value="1"/>
</dbReference>
<keyword evidence="13" id="KW-1185">Reference proteome</keyword>
<dbReference type="Proteomes" id="UP000591131">
    <property type="component" value="Unassembled WGS sequence"/>
</dbReference>
<reference evidence="12 13" key="1">
    <citation type="submission" date="2020-04" db="EMBL/GenBank/DDBJ databases">
        <title>Perkinsus chesapeaki whole genome sequence.</title>
        <authorList>
            <person name="Bogema D.R."/>
        </authorList>
    </citation>
    <scope>NUCLEOTIDE SEQUENCE [LARGE SCALE GENOMIC DNA]</scope>
    <source>
        <strain evidence="12">ATCC PRA-425</strain>
    </source>
</reference>
<dbReference type="EMBL" id="JAAPAO010000563">
    <property type="protein sequence ID" value="KAF4657040.1"/>
    <property type="molecule type" value="Genomic_DNA"/>
</dbReference>
<dbReference type="GO" id="GO:0005524">
    <property type="term" value="F:ATP binding"/>
    <property type="evidence" value="ECO:0007669"/>
    <property type="project" value="UniProtKB-UniRule"/>
</dbReference>
<dbReference type="GO" id="GO:0016853">
    <property type="term" value="F:isomerase activity"/>
    <property type="evidence" value="ECO:0007669"/>
    <property type="project" value="UniProtKB-KW"/>
</dbReference>
<proteinExistence type="inferred from homology"/>
<evidence type="ECO:0000259" key="11">
    <source>
        <dbReference type="PROSITE" id="PS50975"/>
    </source>
</evidence>
<evidence type="ECO:0000256" key="7">
    <source>
        <dbReference type="ARBA" id="ARBA00022840"/>
    </source>
</evidence>
<evidence type="ECO:0000256" key="3">
    <source>
        <dbReference type="ARBA" id="ARBA00022679"/>
    </source>
</evidence>
<dbReference type="GO" id="GO:0005737">
    <property type="term" value="C:cytoplasm"/>
    <property type="evidence" value="ECO:0007669"/>
    <property type="project" value="TreeGrafter"/>
</dbReference>
<protein>
    <recommendedName>
        <fullName evidence="11">ATP-grasp domain-containing protein</fullName>
    </recommendedName>
</protein>
<keyword evidence="3" id="KW-0808">Transferase</keyword>
<feature type="domain" description="ATP-grasp" evidence="11">
    <location>
        <begin position="81"/>
        <end position="273"/>
    </location>
</feature>
<dbReference type="GO" id="GO:0000287">
    <property type="term" value="F:magnesium ion binding"/>
    <property type="evidence" value="ECO:0007669"/>
    <property type="project" value="InterPro"/>
</dbReference>
<name>A0A7J6LDI2_PERCH</name>
<comment type="caution">
    <text evidence="12">The sequence shown here is derived from an EMBL/GenBank/DDBJ whole genome shotgun (WGS) entry which is preliminary data.</text>
</comment>
<evidence type="ECO:0000256" key="5">
    <source>
        <dbReference type="ARBA" id="ARBA00022741"/>
    </source>
</evidence>
<keyword evidence="7 10" id="KW-0067">ATP-binding</keyword>
<dbReference type="PROSITE" id="PS50975">
    <property type="entry name" value="ATP_GRASP"/>
    <property type="match status" value="1"/>
</dbReference>
<evidence type="ECO:0000313" key="12">
    <source>
        <dbReference type="EMBL" id="KAF4657040.1"/>
    </source>
</evidence>
<dbReference type="SUPFAM" id="SSF56059">
    <property type="entry name" value="Glutathione synthetase ATP-binding domain-like"/>
    <property type="match status" value="1"/>
</dbReference>
<dbReference type="GO" id="GO:0047325">
    <property type="term" value="F:inositol-3,4,5,6-tetrakisphosphate 1-kinase activity"/>
    <property type="evidence" value="ECO:0007669"/>
    <property type="project" value="InterPro"/>
</dbReference>
<dbReference type="GO" id="GO:0052726">
    <property type="term" value="F:inositol-1,3,4-trisphosphate 5-kinase activity"/>
    <property type="evidence" value="ECO:0007669"/>
    <property type="project" value="InterPro"/>
</dbReference>
<evidence type="ECO:0000256" key="10">
    <source>
        <dbReference type="PROSITE-ProRule" id="PRU00409"/>
    </source>
</evidence>
<comment type="similarity">
    <text evidence="2">Belongs to the ITPK1 family.</text>
</comment>
<evidence type="ECO:0000256" key="2">
    <source>
        <dbReference type="ARBA" id="ARBA00009601"/>
    </source>
</evidence>
<evidence type="ECO:0000256" key="4">
    <source>
        <dbReference type="ARBA" id="ARBA00022723"/>
    </source>
</evidence>
<dbReference type="OrthoDB" id="25308at2759"/>
<evidence type="ECO:0000256" key="8">
    <source>
        <dbReference type="ARBA" id="ARBA00022842"/>
    </source>
</evidence>